<feature type="compositionally biased region" description="Basic and acidic residues" evidence="1">
    <location>
        <begin position="135"/>
        <end position="146"/>
    </location>
</feature>
<name>A0AAV9Y082_9CRYT</name>
<dbReference type="AlphaFoldDB" id="A0AAV9Y082"/>
<organism evidence="2 3">
    <name type="scientific">Cryptosporidium xiaoi</name>
    <dbReference type="NCBI Taxonomy" id="659607"/>
    <lineage>
        <taxon>Eukaryota</taxon>
        <taxon>Sar</taxon>
        <taxon>Alveolata</taxon>
        <taxon>Apicomplexa</taxon>
        <taxon>Conoidasida</taxon>
        <taxon>Coccidia</taxon>
        <taxon>Eucoccidiorida</taxon>
        <taxon>Eimeriorina</taxon>
        <taxon>Cryptosporidiidae</taxon>
        <taxon>Cryptosporidium</taxon>
    </lineage>
</organism>
<keyword evidence="3" id="KW-1185">Reference proteome</keyword>
<feature type="compositionally biased region" description="Basic and acidic residues" evidence="1">
    <location>
        <begin position="172"/>
        <end position="181"/>
    </location>
</feature>
<evidence type="ECO:0000256" key="1">
    <source>
        <dbReference type="SAM" id="MobiDB-lite"/>
    </source>
</evidence>
<evidence type="ECO:0000313" key="3">
    <source>
        <dbReference type="Proteomes" id="UP001311799"/>
    </source>
</evidence>
<accession>A0AAV9Y082</accession>
<comment type="caution">
    <text evidence="2">The sequence shown here is derived from an EMBL/GenBank/DDBJ whole genome shotgun (WGS) entry which is preliminary data.</text>
</comment>
<dbReference type="Proteomes" id="UP001311799">
    <property type="component" value="Unassembled WGS sequence"/>
</dbReference>
<feature type="region of interest" description="Disordered" evidence="1">
    <location>
        <begin position="112"/>
        <end position="184"/>
    </location>
</feature>
<evidence type="ECO:0000313" key="2">
    <source>
        <dbReference type="EMBL" id="KAK6589885.1"/>
    </source>
</evidence>
<gene>
    <name evidence="2" type="ORF">RS030_192826</name>
</gene>
<dbReference type="EMBL" id="JAWDEY010000010">
    <property type="protein sequence ID" value="KAK6589885.1"/>
    <property type="molecule type" value="Genomic_DNA"/>
</dbReference>
<reference evidence="2 3" key="1">
    <citation type="submission" date="2023-10" db="EMBL/GenBank/DDBJ databases">
        <title>Comparative genomics analysis reveals potential genetic determinants of host preference in Cryptosporidium xiaoi.</title>
        <authorList>
            <person name="Xiao L."/>
            <person name="Li J."/>
        </authorList>
    </citation>
    <scope>NUCLEOTIDE SEQUENCE [LARGE SCALE GENOMIC DNA]</scope>
    <source>
        <strain evidence="2 3">52996</strain>
    </source>
</reference>
<protein>
    <submittedName>
        <fullName evidence="2">Apicomplexan conserved protein</fullName>
    </submittedName>
</protein>
<proteinExistence type="predicted"/>
<feature type="compositionally biased region" description="Low complexity" evidence="1">
    <location>
        <begin position="391"/>
        <end position="404"/>
    </location>
</feature>
<sequence>MGEKLVEFEYQRFKDGPDVPVAENPHFFALIRFLGLISNTSMAIEWNFEDVQTTFESVELTEYSRNLHLKLLGFLGKRFPPHVTLERNISKFLDERPIDVGELFWDQINSTSDKQNEIDSEEEDKKTVTINKSQSDNKNEDLKNQENESMIDGIQESKSKSKSGSNRNKSKCKNDNEEVKENQLYNPYRDKEYRDVKKHERLRAIRIIINVCIQESRQLRNILQGMEGYSLKYNNVVPGECFFGLSPPYIGDDKLGHHYWYINLPNDDVIFRLYRESSKTGELTLISDNSDTLCSTYKTFLNDDSLHEVGLILESKYNSLVVAEKAKLRKIRQMRSIRNQLESSWGNCAPTDEMLSGGRTKRKAAMNVDYYSYTRNEGITGTRRSSRINKYNYDSDSISDSNNNTVKDRSNRLANRNAKKQLIEDIEKEKDNSDSFVDLKDDLNSNIDKIGVRLGNNEIYGYETVDRQLPELEPTITNNTKKDHSFGSINSVPTVHEMSDKSENIPEAKTAVFENARELDKACSSAILTNTVNPTLNTNFNTQVPAMSQIQTIQQISGIQQIQNPVLSGTPIVSTPIQTNQIGFPNSSIRTITGFSTNPMVLQQNLSTVPLQVTNHLQNDQVDGSHIKNTHCPGENLNLEFSNKNINTGFNGNGNNNNHS</sequence>
<feature type="region of interest" description="Disordered" evidence="1">
    <location>
        <begin position="391"/>
        <end position="416"/>
    </location>
</feature>